<dbReference type="AlphaFoldDB" id="A0A944HCE4"/>
<dbReference type="EMBL" id="JAEKFT010000018">
    <property type="protein sequence ID" value="MBT0962632.1"/>
    <property type="molecule type" value="Genomic_DNA"/>
</dbReference>
<reference evidence="3" key="1">
    <citation type="journal article" date="2022" name="ISME J.">
        <title>Genetic and phylogenetic analysis of dissimilatory iodate-reducing bacteria identifies potential niches across the world's oceans.</title>
        <authorList>
            <person name="Reyes-Umana V."/>
            <person name="Henning Z."/>
            <person name="Lee K."/>
            <person name="Barnum T.P."/>
            <person name="Coates J.D."/>
        </authorList>
    </citation>
    <scope>NUCLEOTIDE SEQUENCE [LARGE SCALE GENOMIC DNA]</scope>
    <source>
        <strain evidence="3">IR12</strain>
    </source>
</reference>
<dbReference type="Proteomes" id="UP000694660">
    <property type="component" value="Unassembled WGS sequence"/>
</dbReference>
<comment type="caution">
    <text evidence="2">The sequence shown here is derived from an EMBL/GenBank/DDBJ whole genome shotgun (WGS) entry which is preliminary data.</text>
</comment>
<name>A0A944HCE4_DENI1</name>
<dbReference type="PANTHER" id="PTHR30050">
    <property type="entry name" value="CHROMOSOMAL REPLICATION INITIATOR PROTEIN DNAA"/>
    <property type="match status" value="1"/>
</dbReference>
<dbReference type="GO" id="GO:0003688">
    <property type="term" value="F:DNA replication origin binding"/>
    <property type="evidence" value="ECO:0007669"/>
    <property type="project" value="TreeGrafter"/>
</dbReference>
<keyword evidence="3" id="KW-1185">Reference proteome</keyword>
<gene>
    <name evidence="2" type="primary">hda</name>
    <name evidence="2" type="ORF">I8J34_15735</name>
</gene>
<dbReference type="InterPro" id="IPR027417">
    <property type="entry name" value="P-loop_NTPase"/>
</dbReference>
<dbReference type="InterPro" id="IPR017788">
    <property type="entry name" value="Hda"/>
</dbReference>
<dbReference type="RefSeq" id="WP_214362578.1">
    <property type="nucleotide sequence ID" value="NZ_JAEKFT010000018.1"/>
</dbReference>
<evidence type="ECO:0000313" key="2">
    <source>
        <dbReference type="EMBL" id="MBT0962632.1"/>
    </source>
</evidence>
<dbReference type="Gene3D" id="1.10.8.60">
    <property type="match status" value="1"/>
</dbReference>
<dbReference type="GO" id="GO:0032297">
    <property type="term" value="P:negative regulation of DNA-templated DNA replication initiation"/>
    <property type="evidence" value="ECO:0007669"/>
    <property type="project" value="InterPro"/>
</dbReference>
<dbReference type="GO" id="GO:0005886">
    <property type="term" value="C:plasma membrane"/>
    <property type="evidence" value="ECO:0007669"/>
    <property type="project" value="TreeGrafter"/>
</dbReference>
<organism evidence="2 3">
    <name type="scientific">Denitromonas iodatirespirans</name>
    <dbReference type="NCBI Taxonomy" id="2795389"/>
    <lineage>
        <taxon>Bacteria</taxon>
        <taxon>Pseudomonadati</taxon>
        <taxon>Pseudomonadota</taxon>
        <taxon>Betaproteobacteria</taxon>
        <taxon>Rhodocyclales</taxon>
        <taxon>Zoogloeaceae</taxon>
        <taxon>Denitromonas</taxon>
    </lineage>
</organism>
<proteinExistence type="predicted"/>
<accession>A0A944HCE4</accession>
<dbReference type="Pfam" id="PF22688">
    <property type="entry name" value="Hda_lid"/>
    <property type="match status" value="1"/>
</dbReference>
<evidence type="ECO:0000313" key="3">
    <source>
        <dbReference type="Proteomes" id="UP000694660"/>
    </source>
</evidence>
<dbReference type="InterPro" id="IPR055199">
    <property type="entry name" value="Hda_lid"/>
</dbReference>
<dbReference type="NCBIfam" id="TIGR03420">
    <property type="entry name" value="DnaA_homol_Hda"/>
    <property type="match status" value="1"/>
</dbReference>
<feature type="domain" description="Hda lid" evidence="1">
    <location>
        <begin position="150"/>
        <end position="214"/>
    </location>
</feature>
<dbReference type="GO" id="GO:0006270">
    <property type="term" value="P:DNA replication initiation"/>
    <property type="evidence" value="ECO:0007669"/>
    <property type="project" value="TreeGrafter"/>
</dbReference>
<dbReference type="SUPFAM" id="SSF52540">
    <property type="entry name" value="P-loop containing nucleoside triphosphate hydrolases"/>
    <property type="match status" value="1"/>
</dbReference>
<protein>
    <submittedName>
        <fullName evidence="2">DnaA regulatory inactivator Hda</fullName>
    </submittedName>
</protein>
<evidence type="ECO:0000259" key="1">
    <source>
        <dbReference type="Pfam" id="PF22688"/>
    </source>
</evidence>
<dbReference type="PANTHER" id="PTHR30050:SF5">
    <property type="entry name" value="DNAA REGULATORY INACTIVATOR HDA"/>
    <property type="match status" value="1"/>
</dbReference>
<sequence length="220" mass="23779">MKQLALDIRLDAPPTLDNYFAGDNAALIAALRATAEGRGMGHLYLWGAPAAGRSHLLRATCAQAADARYLSAAEVAEPLPDTPALLAVDDVHRLDDTAAVALFNAFNRARTNGQTLLLAGDAPPMGLTLREDLRTRIGQCLGFEIQPLTDTARSAILSTLAIQRGLRLDGEVVSYLMRHGRRDMPSLLATLEALDRASFERKRAITLPLLREMMLAGLVI</sequence>
<dbReference type="Gene3D" id="3.40.50.300">
    <property type="entry name" value="P-loop containing nucleotide triphosphate hydrolases"/>
    <property type="match status" value="1"/>
</dbReference>